<proteinExistence type="inferred from homology"/>
<dbReference type="InterPro" id="IPR036010">
    <property type="entry name" value="2Fe-2S_ferredoxin-like_sf"/>
</dbReference>
<evidence type="ECO:0000313" key="12">
    <source>
        <dbReference type="EMBL" id="CAI2181480.1"/>
    </source>
</evidence>
<comment type="similarity">
    <text evidence="2">Belongs to the adrenodoxin/putidaredoxin family.</text>
</comment>
<organism evidence="12 13">
    <name type="scientific">Funneliformis geosporum</name>
    <dbReference type="NCBI Taxonomy" id="1117311"/>
    <lineage>
        <taxon>Eukaryota</taxon>
        <taxon>Fungi</taxon>
        <taxon>Fungi incertae sedis</taxon>
        <taxon>Mucoromycota</taxon>
        <taxon>Glomeromycotina</taxon>
        <taxon>Glomeromycetes</taxon>
        <taxon>Glomerales</taxon>
        <taxon>Glomeraceae</taxon>
        <taxon>Funneliformis</taxon>
    </lineage>
</organism>
<keyword evidence="4" id="KW-0001">2Fe-2S</keyword>
<evidence type="ECO:0000256" key="10">
    <source>
        <dbReference type="ARBA" id="ARBA00034078"/>
    </source>
</evidence>
<dbReference type="GO" id="GO:0005739">
    <property type="term" value="C:mitochondrion"/>
    <property type="evidence" value="ECO:0007669"/>
    <property type="project" value="UniProtKB-SubCell"/>
</dbReference>
<keyword evidence="5" id="KW-0479">Metal-binding</keyword>
<dbReference type="Proteomes" id="UP001153678">
    <property type="component" value="Unassembled WGS sequence"/>
</dbReference>
<accession>A0A9W4SUU6</accession>
<dbReference type="InterPro" id="IPR001041">
    <property type="entry name" value="2Fe-2S_ferredoxin-type"/>
</dbReference>
<gene>
    <name evidence="12" type="ORF">FWILDA_LOCUS10106</name>
</gene>
<dbReference type="PROSITE" id="PS51085">
    <property type="entry name" value="2FE2S_FER_2"/>
    <property type="match status" value="1"/>
</dbReference>
<dbReference type="FunFam" id="3.10.20.30:FF:000013">
    <property type="entry name" value="Adrenodoxin, mitochondrial"/>
    <property type="match status" value="1"/>
</dbReference>
<comment type="subcellular location">
    <subcellularLocation>
        <location evidence="1">Mitochondrion</location>
    </subcellularLocation>
</comment>
<dbReference type="InterPro" id="IPR018298">
    <property type="entry name" value="Adrenodoxin_Fe-S_BS"/>
</dbReference>
<dbReference type="SUPFAM" id="SSF52402">
    <property type="entry name" value="Adenine nucleotide alpha hydrolases-like"/>
    <property type="match status" value="1"/>
</dbReference>
<dbReference type="InterPro" id="IPR001055">
    <property type="entry name" value="Adrenodoxin-like"/>
</dbReference>
<evidence type="ECO:0000256" key="5">
    <source>
        <dbReference type="ARBA" id="ARBA00022723"/>
    </source>
</evidence>
<evidence type="ECO:0000256" key="1">
    <source>
        <dbReference type="ARBA" id="ARBA00004173"/>
    </source>
</evidence>
<dbReference type="EMBL" id="CAMKVN010002528">
    <property type="protein sequence ID" value="CAI2181480.1"/>
    <property type="molecule type" value="Genomic_DNA"/>
</dbReference>
<evidence type="ECO:0000256" key="8">
    <source>
        <dbReference type="ARBA" id="ARBA00023014"/>
    </source>
</evidence>
<reference evidence="12" key="1">
    <citation type="submission" date="2022-08" db="EMBL/GenBank/DDBJ databases">
        <authorList>
            <person name="Kallberg Y."/>
            <person name="Tangrot J."/>
            <person name="Rosling A."/>
        </authorList>
    </citation>
    <scope>NUCLEOTIDE SEQUENCE</scope>
    <source>
        <strain evidence="12">Wild A</strain>
    </source>
</reference>
<feature type="domain" description="2Fe-2S ferredoxin-type" evidence="11">
    <location>
        <begin position="150"/>
        <end position="252"/>
    </location>
</feature>
<dbReference type="GO" id="GO:0009055">
    <property type="term" value="F:electron transfer activity"/>
    <property type="evidence" value="ECO:0007669"/>
    <property type="project" value="TreeGrafter"/>
</dbReference>
<dbReference type="Pfam" id="PF00111">
    <property type="entry name" value="Fer2"/>
    <property type="match status" value="1"/>
</dbReference>
<sequence length="263" mass="29619">MYSGKTYKILLAIEESSISHNAIEYAFDLCSRLKDPYILSIIYVIALNPETSVPFLHNLDKANNLDILLDAKETVGKIRDYLKTYDHNYPNVQYDFIEHESHGTVGEILTEYISLQQPNLLIIGSRNLEGLQKVLSFHKEITPPKEGEGVKINFVTREGDKKTIVANVGDSIMDITQSHDIDLECACEGSLACSTCHVIVEPKYYEKLEEPTDEENDMLDLAFGLTETSRLGCQIVMRKDLDGITVTIPSATRNVKLEEMKLS</sequence>
<keyword evidence="9" id="KW-0496">Mitochondrion</keyword>
<keyword evidence="8" id="KW-0411">Iron-sulfur</keyword>
<evidence type="ECO:0000256" key="4">
    <source>
        <dbReference type="ARBA" id="ARBA00022714"/>
    </source>
</evidence>
<comment type="cofactor">
    <cofactor evidence="10">
        <name>[2Fe-2S] cluster</name>
        <dbReference type="ChEBI" id="CHEBI:190135"/>
    </cofactor>
</comment>
<evidence type="ECO:0000256" key="2">
    <source>
        <dbReference type="ARBA" id="ARBA00010914"/>
    </source>
</evidence>
<evidence type="ECO:0000256" key="6">
    <source>
        <dbReference type="ARBA" id="ARBA00022982"/>
    </source>
</evidence>
<dbReference type="SUPFAM" id="SSF54292">
    <property type="entry name" value="2Fe-2S ferredoxin-like"/>
    <property type="match status" value="1"/>
</dbReference>
<keyword evidence="13" id="KW-1185">Reference proteome</keyword>
<dbReference type="CDD" id="cd00207">
    <property type="entry name" value="fer2"/>
    <property type="match status" value="1"/>
</dbReference>
<dbReference type="InterPro" id="IPR012675">
    <property type="entry name" value="Beta-grasp_dom_sf"/>
</dbReference>
<dbReference type="GO" id="GO:0140647">
    <property type="term" value="P:P450-containing electron transport chain"/>
    <property type="evidence" value="ECO:0007669"/>
    <property type="project" value="InterPro"/>
</dbReference>
<keyword evidence="3" id="KW-0813">Transport</keyword>
<name>A0A9W4SUU6_9GLOM</name>
<dbReference type="Pfam" id="PF00582">
    <property type="entry name" value="Usp"/>
    <property type="match status" value="1"/>
</dbReference>
<evidence type="ECO:0000256" key="7">
    <source>
        <dbReference type="ARBA" id="ARBA00023004"/>
    </source>
</evidence>
<keyword evidence="6" id="KW-0249">Electron transport</keyword>
<dbReference type="GO" id="GO:0051537">
    <property type="term" value="F:2 iron, 2 sulfur cluster binding"/>
    <property type="evidence" value="ECO:0007669"/>
    <property type="project" value="UniProtKB-KW"/>
</dbReference>
<evidence type="ECO:0000259" key="11">
    <source>
        <dbReference type="PROSITE" id="PS51085"/>
    </source>
</evidence>
<evidence type="ECO:0000256" key="3">
    <source>
        <dbReference type="ARBA" id="ARBA00022448"/>
    </source>
</evidence>
<dbReference type="Gene3D" id="3.40.50.620">
    <property type="entry name" value="HUPs"/>
    <property type="match status" value="1"/>
</dbReference>
<keyword evidence="7" id="KW-0408">Iron</keyword>
<dbReference type="OrthoDB" id="268593at2759"/>
<dbReference type="InterPro" id="IPR006016">
    <property type="entry name" value="UspA"/>
</dbReference>
<dbReference type="GO" id="GO:0046872">
    <property type="term" value="F:metal ion binding"/>
    <property type="evidence" value="ECO:0007669"/>
    <property type="project" value="UniProtKB-KW"/>
</dbReference>
<dbReference type="PROSITE" id="PS00814">
    <property type="entry name" value="ADX"/>
    <property type="match status" value="1"/>
</dbReference>
<dbReference type="PRINTS" id="PR00355">
    <property type="entry name" value="ADRENODOXIN"/>
</dbReference>
<dbReference type="PANTHER" id="PTHR23426:SF65">
    <property type="entry name" value="FERREDOXIN-2, MITOCHONDRIAL"/>
    <property type="match status" value="1"/>
</dbReference>
<protein>
    <submittedName>
        <fullName evidence="12">10957_t:CDS:1</fullName>
    </submittedName>
</protein>
<evidence type="ECO:0000256" key="9">
    <source>
        <dbReference type="ARBA" id="ARBA00023128"/>
    </source>
</evidence>
<dbReference type="AlphaFoldDB" id="A0A9W4SUU6"/>
<dbReference type="PANTHER" id="PTHR23426">
    <property type="entry name" value="FERREDOXIN/ADRENODOXIN"/>
    <property type="match status" value="1"/>
</dbReference>
<comment type="caution">
    <text evidence="12">The sequence shown here is derived from an EMBL/GenBank/DDBJ whole genome shotgun (WGS) entry which is preliminary data.</text>
</comment>
<dbReference type="InterPro" id="IPR014729">
    <property type="entry name" value="Rossmann-like_a/b/a_fold"/>
</dbReference>
<evidence type="ECO:0000313" key="13">
    <source>
        <dbReference type="Proteomes" id="UP001153678"/>
    </source>
</evidence>
<dbReference type="Gene3D" id="3.10.20.30">
    <property type="match status" value="1"/>
</dbReference>